<accession>A0A4Y1ZQ09</accession>
<organism evidence="2 5">
    <name type="scientific">Araneus ventricosus</name>
    <name type="common">Orbweaver spider</name>
    <name type="synonym">Epeira ventricosa</name>
    <dbReference type="NCBI Taxonomy" id="182803"/>
    <lineage>
        <taxon>Eukaryota</taxon>
        <taxon>Metazoa</taxon>
        <taxon>Ecdysozoa</taxon>
        <taxon>Arthropoda</taxon>
        <taxon>Chelicerata</taxon>
        <taxon>Arachnida</taxon>
        <taxon>Araneae</taxon>
        <taxon>Araneomorphae</taxon>
        <taxon>Entelegynae</taxon>
        <taxon>Araneoidea</taxon>
        <taxon>Araneidae</taxon>
        <taxon>Araneus</taxon>
    </lineage>
</organism>
<feature type="non-terminal residue" evidence="2">
    <location>
        <position position="73"/>
    </location>
</feature>
<comment type="caution">
    <text evidence="2">The sequence shown here is derived from an EMBL/GenBank/DDBJ whole genome shotgun (WGS) entry which is preliminary data.</text>
</comment>
<evidence type="ECO:0000313" key="1">
    <source>
        <dbReference type="EMBL" id="GBL61256.1"/>
    </source>
</evidence>
<sequence length="73" mass="8475">MERTSSLDDSVLKAANLVRMLKRSSEWKHISMESLTMTTEDRWSLSEIQKAQLEDPDIRPILKMKLNSVDRPS</sequence>
<dbReference type="EMBL" id="BGPR01151915">
    <property type="protein sequence ID" value="GBL61303.1"/>
    <property type="molecule type" value="Genomic_DNA"/>
</dbReference>
<dbReference type="AlphaFoldDB" id="A0A4Y1ZQ09"/>
<name>A0A4Y1ZQ09_ARAVE</name>
<proteinExistence type="predicted"/>
<evidence type="ECO:0000313" key="4">
    <source>
        <dbReference type="EMBL" id="GBL61303.1"/>
    </source>
</evidence>
<reference evidence="2 5" key="1">
    <citation type="journal article" date="2019" name="Sci. Rep.">
        <title>Orb-weaving spider Araneus ventricosus genome elucidates the spidroin gene catalogue.</title>
        <authorList>
            <person name="Kono N."/>
            <person name="Nakamura H."/>
            <person name="Ohtoshi R."/>
            <person name="Moran D.A.P."/>
            <person name="Shinohara A."/>
            <person name="Yoshida Y."/>
            <person name="Fujiwara M."/>
            <person name="Mori M."/>
            <person name="Tomita M."/>
            <person name="Arakawa K."/>
        </authorList>
    </citation>
    <scope>NUCLEOTIDE SEQUENCE [LARGE SCALE GENOMIC DNA]</scope>
</reference>
<keyword evidence="5" id="KW-1185">Reference proteome</keyword>
<dbReference type="Proteomes" id="UP000499080">
    <property type="component" value="Unassembled WGS sequence"/>
</dbReference>
<evidence type="ECO:0000313" key="2">
    <source>
        <dbReference type="EMBL" id="GBL61281.1"/>
    </source>
</evidence>
<evidence type="ECO:0000313" key="3">
    <source>
        <dbReference type="EMBL" id="GBL61296.1"/>
    </source>
</evidence>
<protein>
    <submittedName>
        <fullName evidence="2">Uncharacterized protein</fullName>
    </submittedName>
</protein>
<dbReference type="EMBL" id="BGPR01151914">
    <property type="protein sequence ID" value="GBL61296.1"/>
    <property type="molecule type" value="Genomic_DNA"/>
</dbReference>
<evidence type="ECO:0000313" key="5">
    <source>
        <dbReference type="Proteomes" id="UP000499080"/>
    </source>
</evidence>
<gene>
    <name evidence="1" type="ORF">AVEN_233135_1</name>
    <name evidence="2" type="ORF">AVEN_38831_1</name>
    <name evidence="3" type="ORF">AVEN_88695_1</name>
    <name evidence="4" type="ORF">AVEN_90547_1</name>
</gene>
<dbReference type="EMBL" id="BGPR01151911">
    <property type="protein sequence ID" value="GBL61281.1"/>
    <property type="molecule type" value="Genomic_DNA"/>
</dbReference>
<dbReference type="EMBL" id="BGPR01151904">
    <property type="protein sequence ID" value="GBL61256.1"/>
    <property type="molecule type" value="Genomic_DNA"/>
</dbReference>